<dbReference type="InterPro" id="IPR036890">
    <property type="entry name" value="HATPase_C_sf"/>
</dbReference>
<evidence type="ECO:0000256" key="1">
    <source>
        <dbReference type="ARBA" id="ARBA00000085"/>
    </source>
</evidence>
<comment type="caution">
    <text evidence="7">The sequence shown here is derived from an EMBL/GenBank/DDBJ whole genome shotgun (WGS) entry which is preliminary data.</text>
</comment>
<sequence>MSETDFPPRDGAIEPDSDLVLIEALAQARARYRALFEAIDDGFCIIEFVDGPYGQLSDYIHVEANSGYGRHTGIPDIVGKSVYDIAPDEGAEWVALYGAVLRTGQPIRFERRFAEVGRHIEVSASRVEPATLKQVSVLFRDITDRKQAEAALQASEEVARDLAETLEQRVAEQTAHLITTEEALRQSQKMEAVGQLTGGIAHDFNNLLAAISGSLDMMQARIRQGRLDDIDRYMSGAQSAARRAAALTHRLLAFSRRQTLDPQPTDVNRLVCEMQDLIQRTVGPAIYLDVRQDEALWPTLVDANQLENALLNLCINARDAMPDGGQITIETRNQSVDEATARELSLPVGDFVTMCVTDTGAGMTPDVIAKAFEPFFTTKPIGVGTGLGLSMIYGFARQSGGQVRITSEPGEGTTVCLHLPRSSDAPAAEAATAQGEVAPVSGAERTVLVVDDETLVRMLLVDAVTEVGFAGLEAGDGAEALDILSSDATIDLLVTDVGLPGGMNGRQLADEARALRPGLKVLFVTGYAETAVQGDTDRLPPDMQIITKPFDIAALSIRIRDMIEG</sequence>
<dbReference type="SUPFAM" id="SSF47384">
    <property type="entry name" value="Homodimeric domain of signal transducing histidine kinase"/>
    <property type="match status" value="1"/>
</dbReference>
<evidence type="ECO:0000256" key="2">
    <source>
        <dbReference type="ARBA" id="ARBA00012438"/>
    </source>
</evidence>
<dbReference type="InterPro" id="IPR004358">
    <property type="entry name" value="Sig_transdc_His_kin-like_C"/>
</dbReference>
<dbReference type="InterPro" id="IPR005467">
    <property type="entry name" value="His_kinase_dom"/>
</dbReference>
<dbReference type="PRINTS" id="PR00344">
    <property type="entry name" value="BCTRLSENSOR"/>
</dbReference>
<dbReference type="Proteomes" id="UP000184290">
    <property type="component" value="Unassembled WGS sequence"/>
</dbReference>
<dbReference type="InterPro" id="IPR035965">
    <property type="entry name" value="PAS-like_dom_sf"/>
</dbReference>
<dbReference type="Gene3D" id="3.40.50.2300">
    <property type="match status" value="1"/>
</dbReference>
<dbReference type="SUPFAM" id="SSF55874">
    <property type="entry name" value="ATPase domain of HSP90 chaperone/DNA topoisomerase II/histidine kinase"/>
    <property type="match status" value="1"/>
</dbReference>
<dbReference type="Pfam" id="PF00072">
    <property type="entry name" value="Response_reg"/>
    <property type="match status" value="1"/>
</dbReference>
<dbReference type="SUPFAM" id="SSF55785">
    <property type="entry name" value="PYP-like sensor domain (PAS domain)"/>
    <property type="match status" value="1"/>
</dbReference>
<feature type="modified residue" description="4-aspartylphosphate" evidence="4">
    <location>
        <position position="496"/>
    </location>
</feature>
<dbReference type="Pfam" id="PF02518">
    <property type="entry name" value="HATPase_c"/>
    <property type="match status" value="1"/>
</dbReference>
<dbReference type="Gene3D" id="1.10.287.130">
    <property type="match status" value="1"/>
</dbReference>
<reference evidence="7 8" key="1">
    <citation type="submission" date="2016-11" db="EMBL/GenBank/DDBJ databases">
        <authorList>
            <person name="Varghese N."/>
            <person name="Submissions S."/>
        </authorList>
    </citation>
    <scope>NUCLEOTIDE SEQUENCE [LARGE SCALE GENOMIC DNA]</scope>
    <source>
        <strain evidence="7 8">DSM 21988</strain>
    </source>
</reference>
<evidence type="ECO:0000259" key="6">
    <source>
        <dbReference type="PROSITE" id="PS50110"/>
    </source>
</evidence>
<dbReference type="PROSITE" id="PS50109">
    <property type="entry name" value="HIS_KIN"/>
    <property type="match status" value="1"/>
</dbReference>
<dbReference type="EMBL" id="FQZC01000001">
    <property type="protein sequence ID" value="SHI73275.1"/>
    <property type="molecule type" value="Genomic_DNA"/>
</dbReference>
<evidence type="ECO:0000259" key="5">
    <source>
        <dbReference type="PROSITE" id="PS50109"/>
    </source>
</evidence>
<organism evidence="7 8">
    <name type="scientific">Aureimonas altamirensis DSM 21988</name>
    <dbReference type="NCBI Taxonomy" id="1121026"/>
    <lineage>
        <taxon>Bacteria</taxon>
        <taxon>Pseudomonadati</taxon>
        <taxon>Pseudomonadota</taxon>
        <taxon>Alphaproteobacteria</taxon>
        <taxon>Hyphomicrobiales</taxon>
        <taxon>Aurantimonadaceae</taxon>
        <taxon>Aureimonas</taxon>
    </lineage>
</organism>
<comment type="catalytic activity">
    <reaction evidence="1">
        <text>ATP + protein L-histidine = ADP + protein N-phospho-L-histidine.</text>
        <dbReference type="EC" id="2.7.13.3"/>
    </reaction>
</comment>
<feature type="domain" description="Response regulatory" evidence="6">
    <location>
        <begin position="446"/>
        <end position="563"/>
    </location>
</feature>
<dbReference type="InterPro" id="IPR001789">
    <property type="entry name" value="Sig_transdc_resp-reg_receiver"/>
</dbReference>
<dbReference type="CDD" id="cd00082">
    <property type="entry name" value="HisKA"/>
    <property type="match status" value="1"/>
</dbReference>
<dbReference type="SUPFAM" id="SSF52172">
    <property type="entry name" value="CheY-like"/>
    <property type="match status" value="1"/>
</dbReference>
<dbReference type="Gene3D" id="3.30.450.20">
    <property type="entry name" value="PAS domain"/>
    <property type="match status" value="1"/>
</dbReference>
<dbReference type="InterPro" id="IPR003594">
    <property type="entry name" value="HATPase_dom"/>
</dbReference>
<gene>
    <name evidence="7" type="ORF">SAMN02745911_0992</name>
</gene>
<dbReference type="SMART" id="SM00387">
    <property type="entry name" value="HATPase_c"/>
    <property type="match status" value="1"/>
</dbReference>
<protein>
    <recommendedName>
        <fullName evidence="2">histidine kinase</fullName>
        <ecNumber evidence="2">2.7.13.3</ecNumber>
    </recommendedName>
</protein>
<dbReference type="InterPro" id="IPR000014">
    <property type="entry name" value="PAS"/>
</dbReference>
<proteinExistence type="predicted"/>
<dbReference type="Gene3D" id="3.30.565.10">
    <property type="entry name" value="Histidine kinase-like ATPase, C-terminal domain"/>
    <property type="match status" value="1"/>
</dbReference>
<dbReference type="PANTHER" id="PTHR43065">
    <property type="entry name" value="SENSOR HISTIDINE KINASE"/>
    <property type="match status" value="1"/>
</dbReference>
<dbReference type="CDD" id="cd18161">
    <property type="entry name" value="REC_hyHK_blue-like"/>
    <property type="match status" value="1"/>
</dbReference>
<dbReference type="SMART" id="SM00448">
    <property type="entry name" value="REC"/>
    <property type="match status" value="1"/>
</dbReference>
<dbReference type="RefSeq" id="WP_192842509.1">
    <property type="nucleotide sequence ID" value="NZ_FQZC01000001.1"/>
</dbReference>
<dbReference type="PROSITE" id="PS50110">
    <property type="entry name" value="RESPONSE_REGULATORY"/>
    <property type="match status" value="1"/>
</dbReference>
<dbReference type="EC" id="2.7.13.3" evidence="2"/>
<dbReference type="InterPro" id="IPR003661">
    <property type="entry name" value="HisK_dim/P_dom"/>
</dbReference>
<feature type="domain" description="Histidine kinase" evidence="5">
    <location>
        <begin position="199"/>
        <end position="423"/>
    </location>
</feature>
<dbReference type="InterPro" id="IPR011006">
    <property type="entry name" value="CheY-like_superfamily"/>
</dbReference>
<evidence type="ECO:0000313" key="7">
    <source>
        <dbReference type="EMBL" id="SHI73275.1"/>
    </source>
</evidence>
<evidence type="ECO:0000256" key="3">
    <source>
        <dbReference type="ARBA" id="ARBA00022553"/>
    </source>
</evidence>
<accession>A0ABY1I7T2</accession>
<evidence type="ECO:0000313" key="8">
    <source>
        <dbReference type="Proteomes" id="UP000184290"/>
    </source>
</evidence>
<dbReference type="SMART" id="SM00388">
    <property type="entry name" value="HisKA"/>
    <property type="match status" value="1"/>
</dbReference>
<name>A0ABY1I7T2_9HYPH</name>
<evidence type="ECO:0000256" key="4">
    <source>
        <dbReference type="PROSITE-ProRule" id="PRU00169"/>
    </source>
</evidence>
<dbReference type="Pfam" id="PF00512">
    <property type="entry name" value="HisKA"/>
    <property type="match status" value="1"/>
</dbReference>
<dbReference type="InterPro" id="IPR036097">
    <property type="entry name" value="HisK_dim/P_sf"/>
</dbReference>
<keyword evidence="3 4" id="KW-0597">Phosphoprotein</keyword>
<dbReference type="NCBIfam" id="TIGR00229">
    <property type="entry name" value="sensory_box"/>
    <property type="match status" value="1"/>
</dbReference>
<keyword evidence="8" id="KW-1185">Reference proteome</keyword>
<dbReference type="PANTHER" id="PTHR43065:SF42">
    <property type="entry name" value="TWO-COMPONENT SENSOR PPRA"/>
    <property type="match status" value="1"/>
</dbReference>